<reference evidence="3 4" key="1">
    <citation type="submission" date="2019-08" db="EMBL/GenBank/DDBJ databases">
        <title>Amphibian skin-associated Pigmentiphaga: genome sequence and occurrence across geography and hosts.</title>
        <authorList>
            <person name="Bletz M.C."/>
            <person name="Bunk B."/>
            <person name="Sproeer C."/>
            <person name="Biwer P."/>
            <person name="Reiter S."/>
            <person name="Rabemananjara F.C.E."/>
            <person name="Schulz S."/>
            <person name="Overmann J."/>
            <person name="Vences M."/>
        </authorList>
    </citation>
    <scope>NUCLEOTIDE SEQUENCE [LARGE SCALE GENOMIC DNA]</scope>
    <source>
        <strain evidence="3 4">Mada1488</strain>
    </source>
</reference>
<dbReference type="KEGG" id="pacr:FXN63_17275"/>
<dbReference type="GO" id="GO:0017148">
    <property type="term" value="P:negative regulation of translation"/>
    <property type="evidence" value="ECO:0007669"/>
    <property type="project" value="UniProtKB-UniRule"/>
</dbReference>
<dbReference type="PANTHER" id="PTHR21043">
    <property type="entry name" value="IOJAP SUPERFAMILY ORTHOLOG"/>
    <property type="match status" value="1"/>
</dbReference>
<dbReference type="SUPFAM" id="SSF81301">
    <property type="entry name" value="Nucleotidyltransferase"/>
    <property type="match status" value="1"/>
</dbReference>
<evidence type="ECO:0000313" key="3">
    <source>
        <dbReference type="EMBL" id="QEI07398.1"/>
    </source>
</evidence>
<dbReference type="Pfam" id="PF02410">
    <property type="entry name" value="RsfS"/>
    <property type="match status" value="1"/>
</dbReference>
<dbReference type="GO" id="GO:0043023">
    <property type="term" value="F:ribosomal large subunit binding"/>
    <property type="evidence" value="ECO:0007669"/>
    <property type="project" value="TreeGrafter"/>
</dbReference>
<sequence length="132" mass="14606">MDIKKLQRVVVDALEDVKGQDIRVYSTTHLTGLFDRVVIATGTSNRQTRALASEVRERAKKAGGEVIATEGEETGEWVLVDLGDIVVHLMQPAIRQYYNLEEVWGGKPVRMKLNAESKPSGPHLGPLDPIDD</sequence>
<dbReference type="GO" id="GO:0042256">
    <property type="term" value="P:cytosolic ribosome assembly"/>
    <property type="evidence" value="ECO:0007669"/>
    <property type="project" value="UniProtKB-UniRule"/>
</dbReference>
<protein>
    <recommendedName>
        <fullName evidence="2">Ribosomal silencing factor RsfS</fullName>
    </recommendedName>
</protein>
<dbReference type="GO" id="GO:0005737">
    <property type="term" value="C:cytoplasm"/>
    <property type="evidence" value="ECO:0007669"/>
    <property type="project" value="UniProtKB-SubCell"/>
</dbReference>
<dbReference type="NCBIfam" id="TIGR00090">
    <property type="entry name" value="rsfS_iojap_ybeB"/>
    <property type="match status" value="1"/>
</dbReference>
<gene>
    <name evidence="2 3" type="primary">rsfS</name>
    <name evidence="3" type="ORF">FXN63_17275</name>
</gene>
<comment type="similarity">
    <text evidence="1 2">Belongs to the Iojap/RsfS family.</text>
</comment>
<comment type="subcellular location">
    <subcellularLocation>
        <location evidence="2">Cytoplasm</location>
    </subcellularLocation>
</comment>
<keyword evidence="2" id="KW-0678">Repressor</keyword>
<comment type="subunit">
    <text evidence="2">Interacts with ribosomal protein uL14 (rplN).</text>
</comment>
<dbReference type="Gene3D" id="3.30.460.10">
    <property type="entry name" value="Beta Polymerase, domain 2"/>
    <property type="match status" value="1"/>
</dbReference>
<dbReference type="RefSeq" id="WP_148816445.1">
    <property type="nucleotide sequence ID" value="NZ_CP043046.1"/>
</dbReference>
<evidence type="ECO:0000256" key="2">
    <source>
        <dbReference type="HAMAP-Rule" id="MF_01477"/>
    </source>
</evidence>
<dbReference type="OrthoDB" id="9793681at2"/>
<name>A0A5C0AYC7_9BURK</name>
<proteinExistence type="inferred from homology"/>
<dbReference type="InterPro" id="IPR043519">
    <property type="entry name" value="NT_sf"/>
</dbReference>
<evidence type="ECO:0000256" key="1">
    <source>
        <dbReference type="ARBA" id="ARBA00010574"/>
    </source>
</evidence>
<comment type="function">
    <text evidence="2">Functions as a ribosomal silencing factor. Interacts with ribosomal protein uL14 (rplN), blocking formation of intersubunit bridge B8. Prevents association of the 30S and 50S ribosomal subunits and the formation of functional ribosomes, thus repressing translation.</text>
</comment>
<dbReference type="HAMAP" id="MF_01477">
    <property type="entry name" value="Iojap_RsfS"/>
    <property type="match status" value="1"/>
</dbReference>
<dbReference type="EMBL" id="CP043046">
    <property type="protein sequence ID" value="QEI07398.1"/>
    <property type="molecule type" value="Genomic_DNA"/>
</dbReference>
<dbReference type="PANTHER" id="PTHR21043:SF0">
    <property type="entry name" value="MITOCHONDRIAL ASSEMBLY OF RIBOSOMAL LARGE SUBUNIT PROTEIN 1"/>
    <property type="match status" value="1"/>
</dbReference>
<organism evidence="3 4">
    <name type="scientific">Pigmentiphaga aceris</name>
    <dbReference type="NCBI Taxonomy" id="1940612"/>
    <lineage>
        <taxon>Bacteria</taxon>
        <taxon>Pseudomonadati</taxon>
        <taxon>Pseudomonadota</taxon>
        <taxon>Betaproteobacteria</taxon>
        <taxon>Burkholderiales</taxon>
        <taxon>Alcaligenaceae</taxon>
        <taxon>Pigmentiphaga</taxon>
    </lineage>
</organism>
<keyword evidence="2" id="KW-0810">Translation regulation</keyword>
<accession>A0A5C0AYC7</accession>
<keyword evidence="4" id="KW-1185">Reference proteome</keyword>
<dbReference type="AlphaFoldDB" id="A0A5C0AYC7"/>
<dbReference type="Proteomes" id="UP000325161">
    <property type="component" value="Chromosome"/>
</dbReference>
<dbReference type="GO" id="GO:0090071">
    <property type="term" value="P:negative regulation of ribosome biogenesis"/>
    <property type="evidence" value="ECO:0007669"/>
    <property type="project" value="UniProtKB-UniRule"/>
</dbReference>
<evidence type="ECO:0000313" key="4">
    <source>
        <dbReference type="Proteomes" id="UP000325161"/>
    </source>
</evidence>
<dbReference type="InterPro" id="IPR004394">
    <property type="entry name" value="Iojap/RsfS/C7orf30"/>
</dbReference>
<keyword evidence="2" id="KW-0963">Cytoplasm</keyword>